<sequence>MSRNSNENDLCIHLKEGNLDSSCAECIEWKQEWSEFRKKVDNVKNLTDKPMIRNVTQSSDGNCSSWLIKYTEKEMSTFQKEDPDYSFLHIWMNAGETPDRDKCASFSPAIADRSAVFSNKRIKIETQVDNSSWNEENTAKRLCRMSNADIDEESADKEKFYVTNVENKCLQIELVAFPDVFKSPQSLRKAIKILINQLIDAGEVDTSIPGRMDIEFTIKTLLTKEEMEVAFSVFGGQDNLDESTENGLDLKPKLQDHISVFQTVTTETKASDNSDSEMDFRPIDEQFVTVKPESISARYDDFFITVENVKCLLKIIGLPENVEVLDETVQALDNKGNNTYNVELILECPKTWNDEDVYANLNSNLSKLHGYFHIDLLEQPSDGNITLQTTVEENVFLSKTSLESAFQQLLSRIRTVCNVQSSKYEELSVTAAVLSVSDQRAIEDEKKTIKRELKKSPITTEDNNVKCQFCKKEFECYKCTAKIEHIRTLSLTNRMKEQTIS</sequence>
<organism evidence="1 2">
    <name type="scientific">Mytilus galloprovincialis</name>
    <name type="common">Mediterranean mussel</name>
    <dbReference type="NCBI Taxonomy" id="29158"/>
    <lineage>
        <taxon>Eukaryota</taxon>
        <taxon>Metazoa</taxon>
        <taxon>Spiralia</taxon>
        <taxon>Lophotrochozoa</taxon>
        <taxon>Mollusca</taxon>
        <taxon>Bivalvia</taxon>
        <taxon>Autobranchia</taxon>
        <taxon>Pteriomorphia</taxon>
        <taxon>Mytilida</taxon>
        <taxon>Mytiloidea</taxon>
        <taxon>Mytilidae</taxon>
        <taxon>Mytilinae</taxon>
        <taxon>Mytilus</taxon>
    </lineage>
</organism>
<gene>
    <name evidence="1" type="ORF">MGAL_10B071333</name>
</gene>
<keyword evidence="2" id="KW-1185">Reference proteome</keyword>
<comment type="caution">
    <text evidence="1">The sequence shown here is derived from an EMBL/GenBank/DDBJ whole genome shotgun (WGS) entry which is preliminary data.</text>
</comment>
<accession>A0A8B6ETY8</accession>
<dbReference type="AlphaFoldDB" id="A0A8B6ETY8"/>
<reference evidence="1" key="1">
    <citation type="submission" date="2018-11" db="EMBL/GenBank/DDBJ databases">
        <authorList>
            <person name="Alioto T."/>
            <person name="Alioto T."/>
        </authorList>
    </citation>
    <scope>NUCLEOTIDE SEQUENCE</scope>
</reference>
<feature type="non-terminal residue" evidence="1">
    <location>
        <position position="501"/>
    </location>
</feature>
<dbReference type="EMBL" id="UYJE01005647">
    <property type="protein sequence ID" value="VDI39053.1"/>
    <property type="molecule type" value="Genomic_DNA"/>
</dbReference>
<evidence type="ECO:0000313" key="2">
    <source>
        <dbReference type="Proteomes" id="UP000596742"/>
    </source>
</evidence>
<proteinExistence type="predicted"/>
<dbReference type="Proteomes" id="UP000596742">
    <property type="component" value="Unassembled WGS sequence"/>
</dbReference>
<evidence type="ECO:0000313" key="1">
    <source>
        <dbReference type="EMBL" id="VDI39053.1"/>
    </source>
</evidence>
<name>A0A8B6ETY8_MYTGA</name>
<protein>
    <submittedName>
        <fullName evidence="1">Uncharacterized protein</fullName>
    </submittedName>
</protein>